<dbReference type="GO" id="GO:0019062">
    <property type="term" value="P:virion attachment to host cell"/>
    <property type="evidence" value="ECO:0007669"/>
    <property type="project" value="InterPro"/>
</dbReference>
<dbReference type="Pfam" id="PF03406">
    <property type="entry name" value="Phage_fiber_2"/>
    <property type="match status" value="1"/>
</dbReference>
<comment type="caution">
    <text evidence="1">The sequence shown here is derived from an EMBL/GenBank/DDBJ whole genome shotgun (WGS) entry which is preliminary data.</text>
</comment>
<proteinExistence type="predicted"/>
<accession>A0A1B9AU11</accession>
<organism evidence="1 2">
    <name type="scientific">Pseudobacillus wudalianchiensis</name>
    <dbReference type="NCBI Taxonomy" id="1743143"/>
    <lineage>
        <taxon>Bacteria</taxon>
        <taxon>Bacillati</taxon>
        <taxon>Bacillota</taxon>
        <taxon>Bacilli</taxon>
        <taxon>Bacillales</taxon>
        <taxon>Bacillaceae</taxon>
        <taxon>Pseudobacillus</taxon>
    </lineage>
</organism>
<dbReference type="AlphaFoldDB" id="A0A1B9AU11"/>
<evidence type="ECO:0000313" key="1">
    <source>
        <dbReference type="EMBL" id="OCA87279.1"/>
    </source>
</evidence>
<name>A0A1B9AU11_9BACI</name>
<dbReference type="GO" id="GO:0046718">
    <property type="term" value="P:symbiont entry into host cell"/>
    <property type="evidence" value="ECO:0007669"/>
    <property type="project" value="InterPro"/>
</dbReference>
<dbReference type="InterPro" id="IPR005068">
    <property type="entry name" value="Phage_lambda_Stf-r2"/>
</dbReference>
<reference evidence="2" key="1">
    <citation type="submission" date="2016-05" db="EMBL/GenBank/DDBJ databases">
        <authorList>
            <person name="Liu B."/>
            <person name="Wang J."/>
            <person name="Zhu Y."/>
            <person name="Liu G."/>
            <person name="Chen Q."/>
            <person name="Chen Z."/>
            <person name="Lan J."/>
            <person name="Che J."/>
            <person name="Ge C."/>
            <person name="Shi H."/>
            <person name="Pan Z."/>
            <person name="Liu X."/>
        </authorList>
    </citation>
    <scope>NUCLEOTIDE SEQUENCE [LARGE SCALE GENOMIC DNA]</scope>
    <source>
        <strain evidence="2">FJAT-27215</strain>
    </source>
</reference>
<dbReference type="EMBL" id="MAYT01000023">
    <property type="protein sequence ID" value="OCA87279.1"/>
    <property type="molecule type" value="Genomic_DNA"/>
</dbReference>
<gene>
    <name evidence="1" type="ORF">A8F95_08505</name>
</gene>
<dbReference type="Proteomes" id="UP000092578">
    <property type="component" value="Unassembled WGS sequence"/>
</dbReference>
<evidence type="ECO:0000313" key="2">
    <source>
        <dbReference type="Proteomes" id="UP000092578"/>
    </source>
</evidence>
<sequence length="267" mass="27543">MQYTTKLKLPRPEETDTHNLANHQLLIDAIEANAASQTDVTSKYTKPALGIPKADLATAVQSSLNKADSALQSVPDATTAAKGVVQLNDSTASTSTTQAATANAVKKANDNANSRYTKPGSGIPKADLAADVQASLNKADASASNDALTSHLADYKTHTGYASATGTANAYIATLTPALSAYAEGVSLRLKINADNTGASTVNVNGLGAKPIKKANGTDVGSGNLKAGSVYTLVYNGVNFILQGEGSDLTDTDRQGMITEINKIIQM</sequence>
<evidence type="ECO:0008006" key="3">
    <source>
        <dbReference type="Google" id="ProtNLM"/>
    </source>
</evidence>
<keyword evidence="2" id="KW-1185">Reference proteome</keyword>
<dbReference type="RefSeq" id="WP_065410726.1">
    <property type="nucleotide sequence ID" value="NZ_MAYT01000023.1"/>
</dbReference>
<protein>
    <recommendedName>
        <fullName evidence="3">Tail fiber protein</fullName>
    </recommendedName>
</protein>